<dbReference type="Pfam" id="PF00171">
    <property type="entry name" value="Aldedh"/>
    <property type="match status" value="1"/>
</dbReference>
<organism evidence="3 4">
    <name type="scientific">Thermanaerovibrio acidaminovorans (strain ATCC 49978 / DSM 6589 / Su883)</name>
    <name type="common">Selenomonas acidaminovorans</name>
    <dbReference type="NCBI Taxonomy" id="525903"/>
    <lineage>
        <taxon>Bacteria</taxon>
        <taxon>Thermotogati</taxon>
        <taxon>Synergistota</taxon>
        <taxon>Synergistia</taxon>
        <taxon>Synergistales</taxon>
        <taxon>Synergistaceae</taxon>
        <taxon>Thermanaerovibrio</taxon>
    </lineage>
</organism>
<dbReference type="EnsemblBacteria" id="ACZ18314">
    <property type="protein sequence ID" value="ACZ18314"/>
    <property type="gene ID" value="Taci_0074"/>
</dbReference>
<keyword evidence="1" id="KW-0560">Oxidoreductase</keyword>
<gene>
    <name evidence="3" type="ordered locus">Taci_0074</name>
</gene>
<dbReference type="PANTHER" id="PTHR11699">
    <property type="entry name" value="ALDEHYDE DEHYDROGENASE-RELATED"/>
    <property type="match status" value="1"/>
</dbReference>
<dbReference type="eggNOG" id="COG1012">
    <property type="taxonomic scope" value="Bacteria"/>
</dbReference>
<dbReference type="HOGENOM" id="CLU_028794_3_1_0"/>
<dbReference type="InterPro" id="IPR016162">
    <property type="entry name" value="Ald_DH_N"/>
</dbReference>
<dbReference type="InterPro" id="IPR016161">
    <property type="entry name" value="Ald_DH/histidinol_DH"/>
</dbReference>
<evidence type="ECO:0000259" key="2">
    <source>
        <dbReference type="Pfam" id="PF00171"/>
    </source>
</evidence>
<dbReference type="NCBIfam" id="TIGR02518">
    <property type="entry name" value="EutH_ACDH"/>
    <property type="match status" value="1"/>
</dbReference>
<dbReference type="STRING" id="525903.Taci_0074"/>
<sequence>MQVRDRDLLSRQEARDLISAARAAQRELARMDQEQIDRLVRALANAAMEEADRLGRMAHEETGYGKPEDKALKNRFAALGVYEAIKDMRTVGIIGEDPKRRVIEVAVPVGVIAALIPSTNPTSTTIFKAMIALKSANGIVFSPHPSAKGCIMETVRILSRAVEEAGGPKGIFGCMSVLSPEGTQELMRSDQVSLILATGGSAMVKAAYSSGTPAIGVGPGNTPAFIDRTAHVPQAVSRIVASKTFDYSTICASEQSVVVDRKVEAQVREEFVRQGGYFLPPEDAERVARTIFLPSGLMNPRTVGRSPRHIAEMAGISIPEGTRLLLAEGGGVGKEYPFSQEKLCPVLAFYAEDGWEACCELCIRLLDFEGAGHTLAIHSNDMEVIRQFGLKKPVSRVIVNAGSALGAVGATTNLLPSMTLGCGAAGHNATSDNVGPLHLINVRRVAWGVREIEDLSAPGPREPGGRDLDRLVDRITEEILRRLQA</sequence>
<dbReference type="KEGG" id="tai:Taci_0074"/>
<dbReference type="RefSeq" id="WP_012868830.1">
    <property type="nucleotide sequence ID" value="NC_013522.1"/>
</dbReference>
<proteinExistence type="predicted"/>
<dbReference type="PATRIC" id="fig|525903.6.peg.77"/>
<protein>
    <submittedName>
        <fullName evidence="3">Acetaldehyde dehydrogenase (Acetylating)</fullName>
    </submittedName>
</protein>
<dbReference type="Gene3D" id="3.40.309.10">
    <property type="entry name" value="Aldehyde Dehydrogenase, Chain A, domain 2"/>
    <property type="match status" value="1"/>
</dbReference>
<dbReference type="AlphaFoldDB" id="D1B7R1"/>
<evidence type="ECO:0000256" key="1">
    <source>
        <dbReference type="ARBA" id="ARBA00023002"/>
    </source>
</evidence>
<dbReference type="Proteomes" id="UP000002030">
    <property type="component" value="Chromosome"/>
</dbReference>
<evidence type="ECO:0000313" key="3">
    <source>
        <dbReference type="EMBL" id="ACZ18314.1"/>
    </source>
</evidence>
<dbReference type="InterPro" id="IPR013357">
    <property type="entry name" value="Acetaldehyde_DH_acetylating"/>
</dbReference>
<feature type="domain" description="Aldehyde dehydrogenase" evidence="2">
    <location>
        <begin position="10"/>
        <end position="273"/>
    </location>
</feature>
<accession>D1B7R1</accession>
<name>D1B7R1_THEAS</name>
<dbReference type="EMBL" id="CP001818">
    <property type="protein sequence ID" value="ACZ18314.1"/>
    <property type="molecule type" value="Genomic_DNA"/>
</dbReference>
<dbReference type="CDD" id="cd07122">
    <property type="entry name" value="ALDH_F20_ACDH"/>
    <property type="match status" value="1"/>
</dbReference>
<dbReference type="OrthoDB" id="9804734at2"/>
<evidence type="ECO:0000313" key="4">
    <source>
        <dbReference type="Proteomes" id="UP000002030"/>
    </source>
</evidence>
<reference evidence="3 4" key="1">
    <citation type="journal article" date="2009" name="Stand. Genomic Sci.">
        <title>Complete genome sequence of Thermanaerovibrio acidaminovorans type strain (Su883).</title>
        <authorList>
            <person name="Chovatia M."/>
            <person name="Sikorski J."/>
            <person name="Schroder M."/>
            <person name="Lapidus A."/>
            <person name="Nolan M."/>
            <person name="Tice H."/>
            <person name="Glavina Del Rio T."/>
            <person name="Copeland A."/>
            <person name="Cheng J.F."/>
            <person name="Lucas S."/>
            <person name="Chen F."/>
            <person name="Bruce D."/>
            <person name="Goodwin L."/>
            <person name="Pitluck S."/>
            <person name="Ivanova N."/>
            <person name="Mavromatis K."/>
            <person name="Ovchinnikova G."/>
            <person name="Pati A."/>
            <person name="Chen A."/>
            <person name="Palaniappan K."/>
            <person name="Land M."/>
            <person name="Hauser L."/>
            <person name="Chang Y.J."/>
            <person name="Jeffries C.D."/>
            <person name="Chain P."/>
            <person name="Saunders E."/>
            <person name="Detter J.C."/>
            <person name="Brettin T."/>
            <person name="Rohde M."/>
            <person name="Goker M."/>
            <person name="Spring S."/>
            <person name="Bristow J."/>
            <person name="Markowitz V."/>
            <person name="Hugenholtz P."/>
            <person name="Kyrpides N.C."/>
            <person name="Klenk H.P."/>
            <person name="Eisen J.A."/>
        </authorList>
    </citation>
    <scope>NUCLEOTIDE SEQUENCE [LARGE SCALE GENOMIC DNA]</scope>
    <source>
        <strain evidence="4">ATCC 49978 / DSM 6589 / Su883</strain>
    </source>
</reference>
<keyword evidence="4" id="KW-1185">Reference proteome</keyword>
<dbReference type="InterPro" id="IPR015590">
    <property type="entry name" value="Aldehyde_DH_dom"/>
</dbReference>
<dbReference type="SUPFAM" id="SSF53720">
    <property type="entry name" value="ALDH-like"/>
    <property type="match status" value="1"/>
</dbReference>
<dbReference type="Gene3D" id="3.40.605.10">
    <property type="entry name" value="Aldehyde Dehydrogenase, Chain A, domain 1"/>
    <property type="match status" value="1"/>
</dbReference>
<dbReference type="InterPro" id="IPR016163">
    <property type="entry name" value="Ald_DH_C"/>
</dbReference>
<dbReference type="GO" id="GO:0016620">
    <property type="term" value="F:oxidoreductase activity, acting on the aldehyde or oxo group of donors, NAD or NADP as acceptor"/>
    <property type="evidence" value="ECO:0007669"/>
    <property type="project" value="InterPro"/>
</dbReference>